<protein>
    <submittedName>
        <fullName evidence="1">Uncharacterized protein</fullName>
    </submittedName>
</protein>
<organism evidence="1 2">
    <name type="scientific">Sphingobium cupriresistens LL01</name>
    <dbReference type="NCBI Taxonomy" id="1420583"/>
    <lineage>
        <taxon>Bacteria</taxon>
        <taxon>Pseudomonadati</taxon>
        <taxon>Pseudomonadota</taxon>
        <taxon>Alphaproteobacteria</taxon>
        <taxon>Sphingomonadales</taxon>
        <taxon>Sphingomonadaceae</taxon>
        <taxon>Sphingobium</taxon>
    </lineage>
</organism>
<evidence type="ECO:0000313" key="1">
    <source>
        <dbReference type="EMBL" id="KMS54719.1"/>
    </source>
</evidence>
<dbReference type="Proteomes" id="UP000052232">
    <property type="component" value="Unassembled WGS sequence"/>
</dbReference>
<reference evidence="1 2" key="1">
    <citation type="journal article" date="2015" name="G3 (Bethesda)">
        <title>Insights into Ongoing Evolution of the Hexachlorocyclohexane Catabolic Pathway from Comparative Genomics of Ten Sphingomonadaceae Strains.</title>
        <authorList>
            <person name="Pearce S.L."/>
            <person name="Oakeshott J.G."/>
            <person name="Pandey G."/>
        </authorList>
    </citation>
    <scope>NUCLEOTIDE SEQUENCE [LARGE SCALE GENOMIC DNA]</scope>
    <source>
        <strain evidence="1 2">LL01</strain>
    </source>
</reference>
<dbReference type="RefSeq" id="WP_066606058.1">
    <property type="nucleotide sequence ID" value="NZ_KQ130435.1"/>
</dbReference>
<accession>A0A0J7XSS3</accession>
<dbReference type="PATRIC" id="fig|1420583.3.peg.2874"/>
<comment type="caution">
    <text evidence="1">The sequence shown here is derived from an EMBL/GenBank/DDBJ whole genome shotgun (WGS) entry which is preliminary data.</text>
</comment>
<sequence length="136" mass="15361">MDIEDALRLRLIEADPVAEMLADYETSKAVFWVLRPQGSAMPAIVLTTVSAPMDEHMRGLQSLQFMRLQLDTYAPSVIVAQQLRDKAIATMVPRYRDQGFYFRPASVLGRRDLSEPGVNGPIYRTSTDIRVRYSPA</sequence>
<dbReference type="STRING" id="1420583.V473_15385"/>
<gene>
    <name evidence="1" type="ORF">V473_15385</name>
</gene>
<dbReference type="AlphaFoldDB" id="A0A0J7XSS3"/>
<name>A0A0J7XSS3_9SPHN</name>
<proteinExistence type="predicted"/>
<keyword evidence="2" id="KW-1185">Reference proteome</keyword>
<dbReference type="EMBL" id="JACT01000003">
    <property type="protein sequence ID" value="KMS54719.1"/>
    <property type="molecule type" value="Genomic_DNA"/>
</dbReference>
<evidence type="ECO:0000313" key="2">
    <source>
        <dbReference type="Proteomes" id="UP000052232"/>
    </source>
</evidence>